<feature type="signal peptide" evidence="1">
    <location>
        <begin position="1"/>
        <end position="21"/>
    </location>
</feature>
<keyword evidence="3" id="KW-1185">Reference proteome</keyword>
<dbReference type="OrthoDB" id="6380619at2759"/>
<gene>
    <name evidence="2" type="ORF">EG68_05130</name>
</gene>
<dbReference type="EMBL" id="JTDE01000978">
    <property type="protein sequence ID" value="KAF7259918.1"/>
    <property type="molecule type" value="Genomic_DNA"/>
</dbReference>
<sequence>MTINVWTILLLVNIKYLTLNGRHMDIFYNQILTPEMCKVSNDEALSMGLQFSRAEKLPINMDSNWFDGATFTPSISSSETLTSKTPLWSTHLSSQETLSRNSHPYHIYSLCHPLNQTDLSSRKTCCTMEMELALLDQTTKQLQDSLSTYLARWSAQVSELRHALRGE</sequence>
<dbReference type="Proteomes" id="UP000822476">
    <property type="component" value="Unassembled WGS sequence"/>
</dbReference>
<proteinExistence type="predicted"/>
<evidence type="ECO:0000256" key="1">
    <source>
        <dbReference type="SAM" id="SignalP"/>
    </source>
</evidence>
<evidence type="ECO:0000313" key="2">
    <source>
        <dbReference type="EMBL" id="KAF7259918.1"/>
    </source>
</evidence>
<feature type="chain" id="PRO_5035824699" evidence="1">
    <location>
        <begin position="22"/>
        <end position="167"/>
    </location>
</feature>
<evidence type="ECO:0000313" key="3">
    <source>
        <dbReference type="Proteomes" id="UP000822476"/>
    </source>
</evidence>
<reference evidence="2" key="1">
    <citation type="submission" date="2019-07" db="EMBL/GenBank/DDBJ databases">
        <title>Annotation for the trematode Paragonimus miyazaki's.</title>
        <authorList>
            <person name="Choi Y.-J."/>
        </authorList>
    </citation>
    <scope>NUCLEOTIDE SEQUENCE</scope>
    <source>
        <strain evidence="2">Japan</strain>
    </source>
</reference>
<protein>
    <submittedName>
        <fullName evidence="2">Uncharacterized protein</fullName>
    </submittedName>
</protein>
<comment type="caution">
    <text evidence="2">The sequence shown here is derived from an EMBL/GenBank/DDBJ whole genome shotgun (WGS) entry which is preliminary data.</text>
</comment>
<accession>A0A8S9Z843</accession>
<dbReference type="AlphaFoldDB" id="A0A8S9Z843"/>
<organism evidence="2 3">
    <name type="scientific">Paragonimus skrjabini miyazakii</name>
    <dbReference type="NCBI Taxonomy" id="59628"/>
    <lineage>
        <taxon>Eukaryota</taxon>
        <taxon>Metazoa</taxon>
        <taxon>Spiralia</taxon>
        <taxon>Lophotrochozoa</taxon>
        <taxon>Platyhelminthes</taxon>
        <taxon>Trematoda</taxon>
        <taxon>Digenea</taxon>
        <taxon>Plagiorchiida</taxon>
        <taxon>Troglotremata</taxon>
        <taxon>Troglotrematidae</taxon>
        <taxon>Paragonimus</taxon>
    </lineage>
</organism>
<name>A0A8S9Z843_9TREM</name>
<keyword evidence="1" id="KW-0732">Signal</keyword>